<keyword evidence="6" id="KW-0418">Kinase</keyword>
<dbReference type="PROSITE" id="PS51093">
    <property type="entry name" value="PTS_EIIA_TYPE_1"/>
    <property type="match status" value="1"/>
</dbReference>
<organism evidence="8 9">
    <name type="scientific">Collinsella tanakaei</name>
    <dbReference type="NCBI Taxonomy" id="626935"/>
    <lineage>
        <taxon>Bacteria</taxon>
        <taxon>Bacillati</taxon>
        <taxon>Actinomycetota</taxon>
        <taxon>Coriobacteriia</taxon>
        <taxon>Coriobacteriales</taxon>
        <taxon>Coriobacteriaceae</taxon>
        <taxon>Collinsella</taxon>
    </lineage>
</organism>
<keyword evidence="3 8" id="KW-0762">Sugar transport</keyword>
<dbReference type="Gene3D" id="2.70.70.10">
    <property type="entry name" value="Glucose Permease (Domain IIA)"/>
    <property type="match status" value="1"/>
</dbReference>
<dbReference type="GO" id="GO:0016301">
    <property type="term" value="F:kinase activity"/>
    <property type="evidence" value="ECO:0007669"/>
    <property type="project" value="UniProtKB-KW"/>
</dbReference>
<protein>
    <submittedName>
        <fullName evidence="8">PTS glucose transporter subunit IIA</fullName>
    </submittedName>
</protein>
<dbReference type="GO" id="GO:0005737">
    <property type="term" value="C:cytoplasm"/>
    <property type="evidence" value="ECO:0007669"/>
    <property type="project" value="UniProtKB-SubCell"/>
</dbReference>
<dbReference type="Proteomes" id="UP000260943">
    <property type="component" value="Unassembled WGS sequence"/>
</dbReference>
<name>A0A3E4QNR8_9ACTN</name>
<comment type="caution">
    <text evidence="8">The sequence shown here is derived from an EMBL/GenBank/DDBJ whole genome shotgun (WGS) entry which is preliminary data.</text>
</comment>
<dbReference type="InterPro" id="IPR001127">
    <property type="entry name" value="PTS_EIIA_1_perm"/>
</dbReference>
<evidence type="ECO:0000259" key="7">
    <source>
        <dbReference type="PROSITE" id="PS51093"/>
    </source>
</evidence>
<reference evidence="8 9" key="1">
    <citation type="submission" date="2018-08" db="EMBL/GenBank/DDBJ databases">
        <title>A genome reference for cultivated species of the human gut microbiota.</title>
        <authorList>
            <person name="Zou Y."/>
            <person name="Xue W."/>
            <person name="Luo G."/>
        </authorList>
    </citation>
    <scope>NUCLEOTIDE SEQUENCE [LARGE SCALE GENOMIC DNA]</scope>
    <source>
        <strain evidence="8 9">TF08-14</strain>
    </source>
</reference>
<evidence type="ECO:0000256" key="5">
    <source>
        <dbReference type="ARBA" id="ARBA00022683"/>
    </source>
</evidence>
<keyword evidence="2" id="KW-0813">Transport</keyword>
<sequence length="186" mass="19726">MILVDKIKKSLGFSSETVEYPSATFATRPDSIYAPISGVLVELSEIDDDSISSGLFGRGYGIVPVGNVIYAPANGRIAATTVSNHSIGLRTDNGIELIIHVGIDTVKMEGKGFNRLVESEQEVKAGQPILVFDDDAIKAAGYDDVVTVIVTSPSLLDKVKLVGQSNTLFADHPLVKIGDPLVVVKA</sequence>
<proteinExistence type="predicted"/>
<dbReference type="NCBIfam" id="TIGR00830">
    <property type="entry name" value="PTBA"/>
    <property type="match status" value="1"/>
</dbReference>
<dbReference type="PANTHER" id="PTHR45008">
    <property type="entry name" value="PTS SYSTEM GLUCOSE-SPECIFIC EIIA COMPONENT"/>
    <property type="match status" value="1"/>
</dbReference>
<dbReference type="GO" id="GO:0009401">
    <property type="term" value="P:phosphoenolpyruvate-dependent sugar phosphotransferase system"/>
    <property type="evidence" value="ECO:0007669"/>
    <property type="project" value="UniProtKB-KW"/>
</dbReference>
<dbReference type="InterPro" id="IPR050890">
    <property type="entry name" value="PTS_EIIA_component"/>
</dbReference>
<evidence type="ECO:0000256" key="3">
    <source>
        <dbReference type="ARBA" id="ARBA00022597"/>
    </source>
</evidence>
<dbReference type="InterPro" id="IPR011055">
    <property type="entry name" value="Dup_hybrid_motif"/>
</dbReference>
<gene>
    <name evidence="8" type="ORF">DXC81_09815</name>
</gene>
<comment type="subcellular location">
    <subcellularLocation>
        <location evidence="1">Cytoplasm</location>
    </subcellularLocation>
</comment>
<dbReference type="SUPFAM" id="SSF51261">
    <property type="entry name" value="Duplicated hybrid motif"/>
    <property type="match status" value="1"/>
</dbReference>
<accession>A0A3E4QNR8</accession>
<evidence type="ECO:0000256" key="4">
    <source>
        <dbReference type="ARBA" id="ARBA00022679"/>
    </source>
</evidence>
<feature type="domain" description="PTS EIIA type-1" evidence="7">
    <location>
        <begin position="48"/>
        <end position="152"/>
    </location>
</feature>
<evidence type="ECO:0000256" key="6">
    <source>
        <dbReference type="ARBA" id="ARBA00022777"/>
    </source>
</evidence>
<dbReference type="PROSITE" id="PS00371">
    <property type="entry name" value="PTS_EIIA_TYPE_1_HIS"/>
    <property type="match status" value="1"/>
</dbReference>
<evidence type="ECO:0000256" key="2">
    <source>
        <dbReference type="ARBA" id="ARBA00022448"/>
    </source>
</evidence>
<dbReference type="RefSeq" id="WP_117680233.1">
    <property type="nucleotide sequence ID" value="NZ_JAQCWE010000005.1"/>
</dbReference>
<evidence type="ECO:0000256" key="1">
    <source>
        <dbReference type="ARBA" id="ARBA00004496"/>
    </source>
</evidence>
<evidence type="ECO:0000313" key="8">
    <source>
        <dbReference type="EMBL" id="RGL07535.1"/>
    </source>
</evidence>
<dbReference type="AlphaFoldDB" id="A0A3E4QNR8"/>
<dbReference type="Pfam" id="PF00358">
    <property type="entry name" value="PTS_EIIA_1"/>
    <property type="match status" value="1"/>
</dbReference>
<evidence type="ECO:0000313" key="9">
    <source>
        <dbReference type="Proteomes" id="UP000260943"/>
    </source>
</evidence>
<keyword evidence="4" id="KW-0808">Transferase</keyword>
<dbReference type="PANTHER" id="PTHR45008:SF1">
    <property type="entry name" value="PTS SYSTEM GLUCOSE-SPECIFIC EIIA COMPONENT"/>
    <property type="match status" value="1"/>
</dbReference>
<dbReference type="EMBL" id="QSRJ01000014">
    <property type="protein sequence ID" value="RGL07535.1"/>
    <property type="molecule type" value="Genomic_DNA"/>
</dbReference>
<keyword evidence="5" id="KW-0598">Phosphotransferase system</keyword>